<dbReference type="EMBL" id="JTDF01022058">
    <property type="protein sequence ID" value="KAF8561019.1"/>
    <property type="molecule type" value="Genomic_DNA"/>
</dbReference>
<dbReference type="Proteomes" id="UP000699462">
    <property type="component" value="Unassembled WGS sequence"/>
</dbReference>
<proteinExistence type="predicted"/>
<protein>
    <submittedName>
        <fullName evidence="2">Uncharacterized protein</fullName>
    </submittedName>
</protein>
<feature type="compositionally biased region" description="Polar residues" evidence="1">
    <location>
        <begin position="152"/>
        <end position="169"/>
    </location>
</feature>
<reference evidence="2 3" key="1">
    <citation type="submission" date="2019-07" db="EMBL/GenBank/DDBJ databases">
        <title>Annotation for the trematode Paragonimus westermani.</title>
        <authorList>
            <person name="Choi Y.-J."/>
        </authorList>
    </citation>
    <scope>NUCLEOTIDE SEQUENCE [LARGE SCALE GENOMIC DNA]</scope>
    <source>
        <strain evidence="2">180907_Pwestermani</strain>
    </source>
</reference>
<evidence type="ECO:0000256" key="1">
    <source>
        <dbReference type="SAM" id="MobiDB-lite"/>
    </source>
</evidence>
<evidence type="ECO:0000313" key="2">
    <source>
        <dbReference type="EMBL" id="KAF8561019.1"/>
    </source>
</evidence>
<gene>
    <name evidence="2" type="ORF">P879_07608</name>
</gene>
<feature type="region of interest" description="Disordered" evidence="1">
    <location>
        <begin position="95"/>
        <end position="115"/>
    </location>
</feature>
<dbReference type="AlphaFoldDB" id="A0A8T0CZD8"/>
<sequence length="214" mass="23149">MELSPSSPFRQRNSSFANIQDSITPPKDSIPLPPSAFDDSDHVITNPTRFRRSSFALSGERQTTLDDLIVSASLQASTAAATREAAQLKAIVSSGPDNNALEHSPSPIEIGSDSEDSERFLKRMSVATIVPNKPIVTVFSDSDPSYSSSSDGATAQLKQSRTGGTASTTSKKHVDEESKENVFVWHNTNAFRSNPLTSELVQKYLASVSFTHQC</sequence>
<feature type="compositionally biased region" description="Low complexity" evidence="1">
    <location>
        <begin position="142"/>
        <end position="151"/>
    </location>
</feature>
<name>A0A8T0CZD8_9TREM</name>
<feature type="compositionally biased region" description="Polar residues" evidence="1">
    <location>
        <begin position="1"/>
        <end position="23"/>
    </location>
</feature>
<keyword evidence="3" id="KW-1185">Reference proteome</keyword>
<dbReference type="OrthoDB" id="6275174at2759"/>
<evidence type="ECO:0000313" key="3">
    <source>
        <dbReference type="Proteomes" id="UP000699462"/>
    </source>
</evidence>
<feature type="region of interest" description="Disordered" evidence="1">
    <location>
        <begin position="1"/>
        <end position="43"/>
    </location>
</feature>
<accession>A0A8T0CZD8</accession>
<feature type="region of interest" description="Disordered" evidence="1">
    <location>
        <begin position="142"/>
        <end position="178"/>
    </location>
</feature>
<comment type="caution">
    <text evidence="2">The sequence shown here is derived from an EMBL/GenBank/DDBJ whole genome shotgun (WGS) entry which is preliminary data.</text>
</comment>
<organism evidence="2 3">
    <name type="scientific">Paragonimus westermani</name>
    <dbReference type="NCBI Taxonomy" id="34504"/>
    <lineage>
        <taxon>Eukaryota</taxon>
        <taxon>Metazoa</taxon>
        <taxon>Spiralia</taxon>
        <taxon>Lophotrochozoa</taxon>
        <taxon>Platyhelminthes</taxon>
        <taxon>Trematoda</taxon>
        <taxon>Digenea</taxon>
        <taxon>Plagiorchiida</taxon>
        <taxon>Troglotremata</taxon>
        <taxon>Troglotrematidae</taxon>
        <taxon>Paragonimus</taxon>
    </lineage>
</organism>